<evidence type="ECO:0000256" key="1">
    <source>
        <dbReference type="SAM" id="Phobius"/>
    </source>
</evidence>
<feature type="transmembrane region" description="Helical" evidence="1">
    <location>
        <begin position="203"/>
        <end position="224"/>
    </location>
</feature>
<keyword evidence="1" id="KW-0472">Membrane</keyword>
<feature type="domain" description="Heparan-alpha-glucosaminide N-acetyltransferase catalytic" evidence="2">
    <location>
        <begin position="31"/>
        <end position="261"/>
    </location>
</feature>
<gene>
    <name evidence="3" type="ordered locus">MA_4469</name>
</gene>
<keyword evidence="1" id="KW-0812">Transmembrane</keyword>
<dbReference type="InterPro" id="IPR012429">
    <property type="entry name" value="HGSNAT_cat"/>
</dbReference>
<reference evidence="3 4" key="1">
    <citation type="journal article" date="2002" name="Genome Res.">
        <title>The genome of Methanosarcina acetivorans reveals extensive metabolic and physiological diversity.</title>
        <authorList>
            <person name="Galagan J.E."/>
            <person name="Nusbaum C."/>
            <person name="Roy A."/>
            <person name="Endrizzi M.G."/>
            <person name="Macdonald P."/>
            <person name="FitzHugh W."/>
            <person name="Calvo S."/>
            <person name="Engels R."/>
            <person name="Smirnov S."/>
            <person name="Atnoor D."/>
            <person name="Brown A."/>
            <person name="Allen N."/>
            <person name="Naylor J."/>
            <person name="Stange-Thomann N."/>
            <person name="DeArellano K."/>
            <person name="Johnson R."/>
            <person name="Linton L."/>
            <person name="McEwan P."/>
            <person name="McKernan K."/>
            <person name="Talamas J."/>
            <person name="Tirrell A."/>
            <person name="Ye W."/>
            <person name="Zimmer A."/>
            <person name="Barber R.D."/>
            <person name="Cann I."/>
            <person name="Graham D.E."/>
            <person name="Grahame D.A."/>
            <person name="Guss A."/>
            <person name="Hedderich R."/>
            <person name="Ingram-Smith C."/>
            <person name="Kuettner C.H."/>
            <person name="Krzycki J.A."/>
            <person name="Leigh J.A."/>
            <person name="Li W."/>
            <person name="Liu J."/>
            <person name="Mukhopadhyay B."/>
            <person name="Reeve J.N."/>
            <person name="Smith K."/>
            <person name="Springer T.A."/>
            <person name="Umayam L.A."/>
            <person name="White O."/>
            <person name="White R.H."/>
            <person name="de Macario E.C."/>
            <person name="Ferry J.G."/>
            <person name="Jarrell K.F."/>
            <person name="Jing H."/>
            <person name="Macario A.J.L."/>
            <person name="Paulsen I."/>
            <person name="Pritchett M."/>
            <person name="Sowers K.R."/>
            <person name="Swanson R.V."/>
            <person name="Zinder S.H."/>
            <person name="Lander E."/>
            <person name="Metcalf W.W."/>
            <person name="Birren B."/>
        </authorList>
    </citation>
    <scope>NUCLEOTIDE SEQUENCE [LARGE SCALE GENOMIC DNA]</scope>
    <source>
        <strain evidence="4">ATCC 35395 / DSM 2834 / JCM 12185 / C2A</strain>
    </source>
</reference>
<organism evidence="3 4">
    <name type="scientific">Methanosarcina acetivorans (strain ATCC 35395 / DSM 2834 / JCM 12185 / C2A)</name>
    <dbReference type="NCBI Taxonomy" id="188937"/>
    <lineage>
        <taxon>Archaea</taxon>
        <taxon>Methanobacteriati</taxon>
        <taxon>Methanobacteriota</taxon>
        <taxon>Stenosarchaea group</taxon>
        <taxon>Methanomicrobia</taxon>
        <taxon>Methanosarcinales</taxon>
        <taxon>Methanosarcinaceae</taxon>
        <taxon>Methanosarcina</taxon>
    </lineage>
</organism>
<feature type="transmembrane region" description="Helical" evidence="1">
    <location>
        <begin position="72"/>
        <end position="91"/>
    </location>
</feature>
<evidence type="ECO:0000313" key="3">
    <source>
        <dbReference type="EMBL" id="AAM07810.1"/>
    </source>
</evidence>
<evidence type="ECO:0000313" key="4">
    <source>
        <dbReference type="Proteomes" id="UP000002487"/>
    </source>
</evidence>
<dbReference type="KEGG" id="mac:MA_4469"/>
<dbReference type="Proteomes" id="UP000002487">
    <property type="component" value="Chromosome"/>
</dbReference>
<keyword evidence="1" id="KW-1133">Transmembrane helix</keyword>
<dbReference type="EnsemblBacteria" id="AAM07810">
    <property type="protein sequence ID" value="AAM07810"/>
    <property type="gene ID" value="MA_4469"/>
</dbReference>
<sequence>MWLSLQEVKSIKLTGFQGISEKKYMRRHSNRYWEIDCLRGFAVILMLGYHFLYDLDFFGLSDVDLKSGTLLYIGRGAAFLFILISGTALSISRSRALASEALGKSEENFSKYLKRGLRLLSMGMIITGITWIFFPGQYILFGILHFFGVSAMLAYPFLKYGKENLLFSLFFVFIGFYLKERTFKFSTLLWIGFRPEGFTTLDYFPLFPWFGVLLAGIFLGNSLYKGGNRQFEVPEADKFLLPKPLSRIGEHSLFIYFIHQPLFLGFLLLTGLLDPGML</sequence>
<keyword evidence="4" id="KW-1185">Reference proteome</keyword>
<dbReference type="Pfam" id="PF07786">
    <property type="entry name" value="HGSNAT_cat"/>
    <property type="match status" value="1"/>
</dbReference>
<dbReference type="PhylomeDB" id="Q8THP4"/>
<dbReference type="STRING" id="188937.MA_4469"/>
<feature type="transmembrane region" description="Helical" evidence="1">
    <location>
        <begin position="165"/>
        <end position="183"/>
    </location>
</feature>
<feature type="transmembrane region" description="Helical" evidence="1">
    <location>
        <begin position="139"/>
        <end position="158"/>
    </location>
</feature>
<dbReference type="EMBL" id="AE010299">
    <property type="protein sequence ID" value="AAM07810.1"/>
    <property type="molecule type" value="Genomic_DNA"/>
</dbReference>
<feature type="transmembrane region" description="Helical" evidence="1">
    <location>
        <begin position="112"/>
        <end position="133"/>
    </location>
</feature>
<feature type="transmembrane region" description="Helical" evidence="1">
    <location>
        <begin position="253"/>
        <end position="273"/>
    </location>
</feature>
<evidence type="ECO:0000259" key="2">
    <source>
        <dbReference type="Pfam" id="PF07786"/>
    </source>
</evidence>
<accession>Q8THP4</accession>
<protein>
    <recommendedName>
        <fullName evidence="2">Heparan-alpha-glucosaminide N-acetyltransferase catalytic domain-containing protein</fullName>
    </recommendedName>
</protein>
<proteinExistence type="predicted"/>
<name>Q8THP4_METAC</name>
<dbReference type="InParanoid" id="Q8THP4"/>
<feature type="transmembrane region" description="Helical" evidence="1">
    <location>
        <begin position="32"/>
        <end position="52"/>
    </location>
</feature>
<dbReference type="AlphaFoldDB" id="Q8THP4"/>
<dbReference type="HOGENOM" id="CLU_067755_0_1_2"/>